<evidence type="ECO:0000313" key="1">
    <source>
        <dbReference type="EMBL" id="GAA0901295.1"/>
    </source>
</evidence>
<accession>A0ABP3YRZ4</accession>
<reference evidence="2" key="1">
    <citation type="journal article" date="2019" name="Int. J. Syst. Evol. Microbiol.">
        <title>The Global Catalogue of Microorganisms (GCM) 10K type strain sequencing project: providing services to taxonomists for standard genome sequencing and annotation.</title>
        <authorList>
            <consortium name="The Broad Institute Genomics Platform"/>
            <consortium name="The Broad Institute Genome Sequencing Center for Infectious Disease"/>
            <person name="Wu L."/>
            <person name="Ma J."/>
        </authorList>
    </citation>
    <scope>NUCLEOTIDE SEQUENCE [LARGE SCALE GENOMIC DNA]</scope>
    <source>
        <strain evidence="2">JCM 11117</strain>
    </source>
</reference>
<evidence type="ECO:0000313" key="2">
    <source>
        <dbReference type="Proteomes" id="UP001499967"/>
    </source>
</evidence>
<proteinExistence type="predicted"/>
<organism evidence="1 2">
    <name type="scientific">Pseudonocardia zijingensis</name>
    <dbReference type="NCBI Taxonomy" id="153376"/>
    <lineage>
        <taxon>Bacteria</taxon>
        <taxon>Bacillati</taxon>
        <taxon>Actinomycetota</taxon>
        <taxon>Actinomycetes</taxon>
        <taxon>Pseudonocardiales</taxon>
        <taxon>Pseudonocardiaceae</taxon>
        <taxon>Pseudonocardia</taxon>
    </lineage>
</organism>
<name>A0ABP3YRZ4_9PSEU</name>
<keyword evidence="2" id="KW-1185">Reference proteome</keyword>
<dbReference type="EMBL" id="BAAAHP010000231">
    <property type="protein sequence ID" value="GAA0901295.1"/>
    <property type="molecule type" value="Genomic_DNA"/>
</dbReference>
<dbReference type="Proteomes" id="UP001499967">
    <property type="component" value="Unassembled WGS sequence"/>
</dbReference>
<protein>
    <submittedName>
        <fullName evidence="1">Uncharacterized protein</fullName>
    </submittedName>
</protein>
<gene>
    <name evidence="1" type="ORF">GCM10009559_67780</name>
</gene>
<sequence length="79" mass="8657">MQHAGPTGTPRDARNGVPLRWSAPTYRRHAGKTLEGPRPVLLDRAWTYEPASCMTGVRVVALRVGDGVFVCPLCGLRTR</sequence>
<comment type="caution">
    <text evidence="1">The sequence shown here is derived from an EMBL/GenBank/DDBJ whole genome shotgun (WGS) entry which is preliminary data.</text>
</comment>